<feature type="transmembrane region" description="Helical" evidence="1">
    <location>
        <begin position="75"/>
        <end position="95"/>
    </location>
</feature>
<dbReference type="NCBIfam" id="TIGR02206">
    <property type="entry name" value="intg_mem_TP0381"/>
    <property type="match status" value="1"/>
</dbReference>
<accession>A0ABS6JU41</accession>
<dbReference type="Pfam" id="PF14808">
    <property type="entry name" value="TMEM164"/>
    <property type="match status" value="1"/>
</dbReference>
<keyword evidence="1" id="KW-0472">Membrane</keyword>
<sequence>MIEQIFNPESSRNFQLFLSPGHLTFLVIFLLSVIWLFTHRNKPYMRRIRWVFFAALVLSEISLLTWTLYFDRWDIMYNLPLQLCTINLLLSAYMLLMKSYRVFEIIYFFGIGGALQALLTPDLFYTFPHFRFFHFFIAHIVIILAILYMIWVNKFHVTWISAIKSFVILNIFAFFVFWVNQAIGSNYMFLARKPSGQSILDWLGPYPWYILSLEAIAILMFALLYLPFYIKKLLYKDV</sequence>
<evidence type="ECO:0000313" key="2">
    <source>
        <dbReference type="EMBL" id="MBU9722061.1"/>
    </source>
</evidence>
<evidence type="ECO:0000313" key="3">
    <source>
        <dbReference type="Proteomes" id="UP000790580"/>
    </source>
</evidence>
<feature type="transmembrane region" description="Helical" evidence="1">
    <location>
        <begin position="102"/>
        <end position="120"/>
    </location>
</feature>
<dbReference type="EMBL" id="JAHQCR010000047">
    <property type="protein sequence ID" value="MBU9722061.1"/>
    <property type="molecule type" value="Genomic_DNA"/>
</dbReference>
<feature type="transmembrane region" description="Helical" evidence="1">
    <location>
        <begin position="20"/>
        <end position="38"/>
    </location>
</feature>
<dbReference type="InterPro" id="IPR011737">
    <property type="entry name" value="CHP02206_TP0381"/>
</dbReference>
<keyword evidence="1" id="KW-0812">Transmembrane</keyword>
<dbReference type="Proteomes" id="UP000790580">
    <property type="component" value="Unassembled WGS sequence"/>
</dbReference>
<feature type="transmembrane region" description="Helical" evidence="1">
    <location>
        <begin position="132"/>
        <end position="152"/>
    </location>
</feature>
<feature type="transmembrane region" description="Helical" evidence="1">
    <location>
        <begin position="159"/>
        <end position="179"/>
    </location>
</feature>
<comment type="caution">
    <text evidence="2">The sequence shown here is derived from an EMBL/GenBank/DDBJ whole genome shotgun (WGS) entry which is preliminary data.</text>
</comment>
<proteinExistence type="predicted"/>
<protein>
    <submittedName>
        <fullName evidence="2">TIGR02206 family membrane protein</fullName>
    </submittedName>
</protein>
<keyword evidence="1" id="KW-1133">Transmembrane helix</keyword>
<feature type="transmembrane region" description="Helical" evidence="1">
    <location>
        <begin position="50"/>
        <end position="69"/>
    </location>
</feature>
<dbReference type="RefSeq" id="WP_088075278.1">
    <property type="nucleotide sequence ID" value="NZ_JAHQCR010000047.1"/>
</dbReference>
<reference evidence="2 3" key="1">
    <citation type="submission" date="2021-06" db="EMBL/GenBank/DDBJ databases">
        <title>Bacillus sp. RD4P76, an endophyte from a halophyte.</title>
        <authorList>
            <person name="Sun J.-Q."/>
        </authorList>
    </citation>
    <scope>NUCLEOTIDE SEQUENCE [LARGE SCALE GENOMIC DNA]</scope>
    <source>
        <strain evidence="2 3">JCM 17098</strain>
    </source>
</reference>
<feature type="transmembrane region" description="Helical" evidence="1">
    <location>
        <begin position="206"/>
        <end position="226"/>
    </location>
</feature>
<evidence type="ECO:0000256" key="1">
    <source>
        <dbReference type="SAM" id="Phobius"/>
    </source>
</evidence>
<keyword evidence="3" id="KW-1185">Reference proteome</keyword>
<name>A0ABS6JU41_9BACI</name>
<organism evidence="2 3">
    <name type="scientific">Evansella alkalicola</name>
    <dbReference type="NCBI Taxonomy" id="745819"/>
    <lineage>
        <taxon>Bacteria</taxon>
        <taxon>Bacillati</taxon>
        <taxon>Bacillota</taxon>
        <taxon>Bacilli</taxon>
        <taxon>Bacillales</taxon>
        <taxon>Bacillaceae</taxon>
        <taxon>Evansella</taxon>
    </lineage>
</organism>
<gene>
    <name evidence="2" type="ORF">KS407_11505</name>
</gene>